<keyword evidence="5" id="KW-0769">Symport</keyword>
<reference evidence="12" key="1">
    <citation type="journal article" date="2023" name="Commun. Biol.">
        <title>Genome analysis of Parmales, the sister group of diatoms, reveals the evolutionary specialization of diatoms from phago-mixotrophs to photoautotrophs.</title>
        <authorList>
            <person name="Ban H."/>
            <person name="Sato S."/>
            <person name="Yoshikawa S."/>
            <person name="Yamada K."/>
            <person name="Nakamura Y."/>
            <person name="Ichinomiya M."/>
            <person name="Sato N."/>
            <person name="Blanc-Mathieu R."/>
            <person name="Endo H."/>
            <person name="Kuwata A."/>
            <person name="Ogata H."/>
        </authorList>
    </citation>
    <scope>NUCLEOTIDE SEQUENCE [LARGE SCALE GENOMIC DNA]</scope>
    <source>
        <strain evidence="12">NIES 3701</strain>
    </source>
</reference>
<keyword evidence="4 9" id="KW-0812">Transmembrane</keyword>
<feature type="transmembrane region" description="Helical" evidence="9">
    <location>
        <begin position="312"/>
        <end position="332"/>
    </location>
</feature>
<sequence length="511" mass="55169">MIVTSNDGTSSQSSSTPTGSTGSTGSKNSSFQPSPPLLLPPPTISRTLAGLSGNILEWYDFAIFGYFSDIISKVFFPPNQTGHSALLESFAVFGGAFCARPIGGMLMGYIGDKYGRKRALEVSIFLMAIPTTLMGCLPSYSSIGVSAIVLLILTRLLQGMSVGGQLMASAVFVVEGQPDKRKWGMFGSFVFATANMGTLVGGVVGEIMRECFTEEELVAWAWRIPFLSGFIVAFAGLYLKHYEQEAPLHLTAESALAAKKLNPIYEAVTTHRKSTFCVAAVASMWSGCFYVYYVWFAAYMNSLLEPPVGRAFLVNSSAMFTGVMCFFTVCGVASDRVGRRPMMLLGGAMSCVYAPVCLWVVFKFRDPFLSFVAQTFMGVCISMFGGPMTAWMIESFPKEARLSSMSIGYNMAQMLVGGTCPSIATLMFDTVGEWSPGFFISGCCVLGMLGVWAMPMSEEDRLKLSAYTSVPNRSRVDSESDTNKLLKSGGAKSDSESGLEIEMTSGVFVDV</sequence>
<dbReference type="InterPro" id="IPR005828">
    <property type="entry name" value="MFS_sugar_transport-like"/>
</dbReference>
<name>A0A9W7AL25_9STRA</name>
<feature type="transmembrane region" description="Helical" evidence="9">
    <location>
        <begin position="344"/>
        <end position="362"/>
    </location>
</feature>
<feature type="compositionally biased region" description="Low complexity" evidence="8">
    <location>
        <begin position="1"/>
        <end position="30"/>
    </location>
</feature>
<evidence type="ECO:0000256" key="1">
    <source>
        <dbReference type="ARBA" id="ARBA00004651"/>
    </source>
</evidence>
<dbReference type="InterPro" id="IPR051084">
    <property type="entry name" value="H+-coupled_symporters"/>
</dbReference>
<comment type="caution">
    <text evidence="11">The sequence shown here is derived from an EMBL/GenBank/DDBJ whole genome shotgun (WGS) entry which is preliminary data.</text>
</comment>
<evidence type="ECO:0000256" key="3">
    <source>
        <dbReference type="ARBA" id="ARBA00022475"/>
    </source>
</evidence>
<evidence type="ECO:0000256" key="7">
    <source>
        <dbReference type="ARBA" id="ARBA00023136"/>
    </source>
</evidence>
<accession>A0A9W7AL25</accession>
<dbReference type="InterPro" id="IPR005829">
    <property type="entry name" value="Sugar_transporter_CS"/>
</dbReference>
<dbReference type="EMBL" id="BRXY01000145">
    <property type="protein sequence ID" value="GMH71078.1"/>
    <property type="molecule type" value="Genomic_DNA"/>
</dbReference>
<keyword evidence="2" id="KW-0813">Transport</keyword>
<feature type="transmembrane region" description="Helical" evidence="9">
    <location>
        <begin position="220"/>
        <end position="239"/>
    </location>
</feature>
<dbReference type="PANTHER" id="PTHR43528">
    <property type="entry name" value="ALPHA-KETOGLUTARATE PERMEASE"/>
    <property type="match status" value="1"/>
</dbReference>
<evidence type="ECO:0000256" key="6">
    <source>
        <dbReference type="ARBA" id="ARBA00022989"/>
    </source>
</evidence>
<keyword evidence="6 9" id="KW-1133">Transmembrane helix</keyword>
<dbReference type="Pfam" id="PF00083">
    <property type="entry name" value="Sugar_tr"/>
    <property type="match status" value="1"/>
</dbReference>
<feature type="region of interest" description="Disordered" evidence="8">
    <location>
        <begin position="1"/>
        <end position="36"/>
    </location>
</feature>
<evidence type="ECO:0000259" key="10">
    <source>
        <dbReference type="PROSITE" id="PS50850"/>
    </source>
</evidence>
<keyword evidence="12" id="KW-1185">Reference proteome</keyword>
<evidence type="ECO:0000256" key="4">
    <source>
        <dbReference type="ARBA" id="ARBA00022692"/>
    </source>
</evidence>
<evidence type="ECO:0000256" key="2">
    <source>
        <dbReference type="ARBA" id="ARBA00022448"/>
    </source>
</evidence>
<dbReference type="GO" id="GO:0005886">
    <property type="term" value="C:plasma membrane"/>
    <property type="evidence" value="ECO:0007669"/>
    <property type="project" value="UniProtKB-SubCell"/>
</dbReference>
<dbReference type="GO" id="GO:0015293">
    <property type="term" value="F:symporter activity"/>
    <property type="evidence" value="ECO:0007669"/>
    <property type="project" value="UniProtKB-KW"/>
</dbReference>
<feature type="transmembrane region" description="Helical" evidence="9">
    <location>
        <begin position="434"/>
        <end position="454"/>
    </location>
</feature>
<feature type="transmembrane region" description="Helical" evidence="9">
    <location>
        <begin position="368"/>
        <end position="386"/>
    </location>
</feature>
<dbReference type="OrthoDB" id="5296287at2759"/>
<comment type="subcellular location">
    <subcellularLocation>
        <location evidence="1">Cell membrane</location>
        <topology evidence="1">Multi-pass membrane protein</topology>
    </subcellularLocation>
</comment>
<dbReference type="SUPFAM" id="SSF103473">
    <property type="entry name" value="MFS general substrate transporter"/>
    <property type="match status" value="1"/>
</dbReference>
<evidence type="ECO:0000256" key="8">
    <source>
        <dbReference type="SAM" id="MobiDB-lite"/>
    </source>
</evidence>
<evidence type="ECO:0000256" key="9">
    <source>
        <dbReference type="SAM" id="Phobius"/>
    </source>
</evidence>
<feature type="transmembrane region" description="Helical" evidence="9">
    <location>
        <begin position="276"/>
        <end position="300"/>
    </location>
</feature>
<feature type="transmembrane region" description="Helical" evidence="9">
    <location>
        <begin position="407"/>
        <end position="428"/>
    </location>
</feature>
<proteinExistence type="predicted"/>
<evidence type="ECO:0000313" key="12">
    <source>
        <dbReference type="Proteomes" id="UP001165085"/>
    </source>
</evidence>
<dbReference type="AlphaFoldDB" id="A0A9W7AL25"/>
<dbReference type="InterPro" id="IPR036259">
    <property type="entry name" value="MFS_trans_sf"/>
</dbReference>
<feature type="region of interest" description="Disordered" evidence="8">
    <location>
        <begin position="473"/>
        <end position="498"/>
    </location>
</feature>
<dbReference type="PANTHER" id="PTHR43528:SF1">
    <property type="entry name" value="ALPHA-KETOGLUTARATE PERMEASE"/>
    <property type="match status" value="1"/>
</dbReference>
<dbReference type="InterPro" id="IPR020846">
    <property type="entry name" value="MFS_dom"/>
</dbReference>
<gene>
    <name evidence="11" type="ORF">TrST_g11316</name>
</gene>
<evidence type="ECO:0000256" key="5">
    <source>
        <dbReference type="ARBA" id="ARBA00022847"/>
    </source>
</evidence>
<organism evidence="11 12">
    <name type="scientific">Triparma strigata</name>
    <dbReference type="NCBI Taxonomy" id="1606541"/>
    <lineage>
        <taxon>Eukaryota</taxon>
        <taxon>Sar</taxon>
        <taxon>Stramenopiles</taxon>
        <taxon>Ochrophyta</taxon>
        <taxon>Bolidophyceae</taxon>
        <taxon>Parmales</taxon>
        <taxon>Triparmaceae</taxon>
        <taxon>Triparma</taxon>
    </lineage>
</organism>
<dbReference type="Gene3D" id="1.20.1250.20">
    <property type="entry name" value="MFS general substrate transporter like domains"/>
    <property type="match status" value="1"/>
</dbReference>
<keyword evidence="7 9" id="KW-0472">Membrane</keyword>
<feature type="compositionally biased region" description="Basic and acidic residues" evidence="8">
    <location>
        <begin position="474"/>
        <end position="484"/>
    </location>
</feature>
<keyword evidence="3" id="KW-1003">Cell membrane</keyword>
<dbReference type="Proteomes" id="UP001165085">
    <property type="component" value="Unassembled WGS sequence"/>
</dbReference>
<feature type="domain" description="Major facilitator superfamily (MFS) profile" evidence="10">
    <location>
        <begin position="46"/>
        <end position="459"/>
    </location>
</feature>
<feature type="transmembrane region" description="Helical" evidence="9">
    <location>
        <begin position="186"/>
        <end position="208"/>
    </location>
</feature>
<feature type="transmembrane region" description="Helical" evidence="9">
    <location>
        <begin position="90"/>
        <end position="110"/>
    </location>
</feature>
<dbReference type="PROSITE" id="PS00217">
    <property type="entry name" value="SUGAR_TRANSPORT_2"/>
    <property type="match status" value="1"/>
</dbReference>
<dbReference type="PROSITE" id="PS50850">
    <property type="entry name" value="MFS"/>
    <property type="match status" value="1"/>
</dbReference>
<protein>
    <recommendedName>
        <fullName evidence="10">Major facilitator superfamily (MFS) profile domain-containing protein</fullName>
    </recommendedName>
</protein>
<evidence type="ECO:0000313" key="11">
    <source>
        <dbReference type="EMBL" id="GMH71078.1"/>
    </source>
</evidence>